<keyword evidence="1" id="KW-1133">Transmembrane helix</keyword>
<feature type="transmembrane region" description="Helical" evidence="1">
    <location>
        <begin position="434"/>
        <end position="451"/>
    </location>
</feature>
<evidence type="ECO:0000313" key="2">
    <source>
        <dbReference type="EMBL" id="MCV7230342.1"/>
    </source>
</evidence>
<feature type="transmembrane region" description="Helical" evidence="1">
    <location>
        <begin position="59"/>
        <end position="81"/>
    </location>
</feature>
<protein>
    <recommendedName>
        <fullName evidence="4">Integral membrane protein</fullName>
    </recommendedName>
</protein>
<feature type="transmembrane region" description="Helical" evidence="1">
    <location>
        <begin position="259"/>
        <end position="292"/>
    </location>
</feature>
<comment type="caution">
    <text evidence="2">The sequence shown here is derived from an EMBL/GenBank/DDBJ whole genome shotgun (WGS) entry which is preliminary data.</text>
</comment>
<sequence>MTPRKAHRRDLIAVSLAVLLVVAAFVVPHLHLGIVTPLINMTPQQVHDFADTAPIFGWWNAHVGWGTGPAILIGVAAVLWGPAVAQRLRWRTLALLTWATSAAWAFSLAMVDGWQLGFAGRLTARHEYLRQVPTITDIPEALRTFARRIPDFQPDSWITHVSGHPPGALLTFVWLDRIGLGGGAWAGAFVVLIGSSAAAAIIVAVRALTDEETARRAAPFVAVAPTAIWIAVSADGYFAGVAAWGLALLALAVSRTVRFPALAATGAGLVLGWAVFLNYGLGLIGLLAAAILACAPNWRAALRVLAVAVPAALAVVAVFAFAGFWWFDGYHAVQHRYWQGIALNRPFQYWSWANLASVVCAIGLGSVAGVGRAFDLTAIRQRAGLNLIVLAALAAILCADMSMLSKAETERIWLPFMIWLTAAPALLPPCSHRWWLAVNVLGALTLNHFILTNW</sequence>
<feature type="transmembrane region" description="Helical" evidence="1">
    <location>
        <begin position="347"/>
        <end position="371"/>
    </location>
</feature>
<name>A0ABT3CLL4_9MYCO</name>
<accession>A0ABT3CLL4</accession>
<gene>
    <name evidence="2" type="ORF">H7J73_30465</name>
</gene>
<feature type="transmembrane region" description="Helical" evidence="1">
    <location>
        <begin position="184"/>
        <end position="208"/>
    </location>
</feature>
<keyword evidence="1" id="KW-0812">Transmembrane</keyword>
<feature type="transmembrane region" description="Helical" evidence="1">
    <location>
        <begin position="220"/>
        <end position="253"/>
    </location>
</feature>
<feature type="transmembrane region" description="Helical" evidence="1">
    <location>
        <begin position="12"/>
        <end position="39"/>
    </location>
</feature>
<dbReference type="EMBL" id="JACKTY010000049">
    <property type="protein sequence ID" value="MCV7230342.1"/>
    <property type="molecule type" value="Genomic_DNA"/>
</dbReference>
<dbReference type="Proteomes" id="UP001526201">
    <property type="component" value="Unassembled WGS sequence"/>
</dbReference>
<feature type="transmembrane region" description="Helical" evidence="1">
    <location>
        <begin position="383"/>
        <end position="405"/>
    </location>
</feature>
<organism evidence="2 3">
    <name type="scientific">Mycolicibacterium komossense</name>
    <dbReference type="NCBI Taxonomy" id="1779"/>
    <lineage>
        <taxon>Bacteria</taxon>
        <taxon>Bacillati</taxon>
        <taxon>Actinomycetota</taxon>
        <taxon>Actinomycetes</taxon>
        <taxon>Mycobacteriales</taxon>
        <taxon>Mycobacteriaceae</taxon>
        <taxon>Mycolicibacterium</taxon>
    </lineage>
</organism>
<proteinExistence type="predicted"/>
<keyword evidence="3" id="KW-1185">Reference proteome</keyword>
<evidence type="ECO:0008006" key="4">
    <source>
        <dbReference type="Google" id="ProtNLM"/>
    </source>
</evidence>
<reference evidence="2 3" key="1">
    <citation type="journal article" date="2022" name="BMC Genomics">
        <title>Comparative genome analysis of mycobacteria focusing on tRNA and non-coding RNA.</title>
        <authorList>
            <person name="Behra P.R.K."/>
            <person name="Pettersson B.M.F."/>
            <person name="Ramesh M."/>
            <person name="Das S."/>
            <person name="Dasgupta S."/>
            <person name="Kirsebom L.A."/>
        </authorList>
    </citation>
    <scope>NUCLEOTIDE SEQUENCE [LARGE SCALE GENOMIC DNA]</scope>
    <source>
        <strain evidence="2 3">DSM 44078</strain>
    </source>
</reference>
<feature type="transmembrane region" description="Helical" evidence="1">
    <location>
        <begin position="93"/>
        <end position="111"/>
    </location>
</feature>
<keyword evidence="1" id="KW-0472">Membrane</keyword>
<dbReference type="RefSeq" id="WP_264071598.1">
    <property type="nucleotide sequence ID" value="NZ_JACKTY010000049.1"/>
</dbReference>
<feature type="transmembrane region" description="Helical" evidence="1">
    <location>
        <begin position="304"/>
        <end position="327"/>
    </location>
</feature>
<evidence type="ECO:0000256" key="1">
    <source>
        <dbReference type="SAM" id="Phobius"/>
    </source>
</evidence>
<evidence type="ECO:0000313" key="3">
    <source>
        <dbReference type="Proteomes" id="UP001526201"/>
    </source>
</evidence>